<dbReference type="GO" id="GO:0042073">
    <property type="term" value="P:intraciliary transport"/>
    <property type="evidence" value="ECO:0007669"/>
    <property type="project" value="InterPro"/>
</dbReference>
<dbReference type="SUPFAM" id="SSF50978">
    <property type="entry name" value="WD40 repeat-like"/>
    <property type="match status" value="1"/>
</dbReference>
<dbReference type="AlphaFoldDB" id="A0A7L1J5D4"/>
<accession>A0A7L1J5D4</accession>
<feature type="compositionally biased region" description="Basic and acidic residues" evidence="1">
    <location>
        <begin position="158"/>
        <end position="187"/>
    </location>
</feature>
<evidence type="ECO:0000313" key="3">
    <source>
        <dbReference type="Proteomes" id="UP000525158"/>
    </source>
</evidence>
<dbReference type="Proteomes" id="UP000525158">
    <property type="component" value="Unassembled WGS sequence"/>
</dbReference>
<keyword evidence="3" id="KW-1185">Reference proteome</keyword>
<dbReference type="Gene3D" id="2.130.10.10">
    <property type="entry name" value="YVTN repeat-like/Quinoprotein amine dehydrogenase"/>
    <property type="match status" value="1"/>
</dbReference>
<sequence length="717" mass="85177">RRTREDTWKSEELRKHLRASQPDSQNEDQKHREKKLQKEKSVHDTDTHKHEHKDRGKSKERTRERFKSVERDRDKMRERERGKGHEREGDRERYKDKLRESSLEKDRYRVPKDKDRESNRERDKKHKRHEVKQIDTQNNLKSFEGGDKEHHRRRESRHRLEEEKTRSEERERRHTEKKDNDTKKSIDKYLAYKIEDERVHKLQKDQELYKEGERRHREKKEHSVGPGRERLSKERSHKRYEKEEEEKHKSKRSKDGSSHGDREEQPAEATERGKRENERKKRDLRNSEYKKEKRIQEEMSHQHARIVSDKEKLNEKEERDARQEEMKDTHIYNSDTGFDNFSANYEDDFEDYEDDFDDDEDKSGEEEDAEENLREIPFSRTSEIKDVQRAISAENDRICTSLPKKIENVKKEPIMERQYPSVRNSFCGIFMDFQMANQRQSSRSMASKQKKRSSELLPLIDLDFSVSFSLLDLPPVNEYDMYIRNFGKMNTKQAYVQCNEDNLERDIQTEEVETLEKWTQHPGESALVSGGPTNSQEMSVNGALTPKIDSQRLGNFLRSACQVIAVLLEEDQVATQPRWKLRSRQTSLSISDSCFQLNTNQPFLHDRKISCLYVSQVQRQTLLSVHGLPEKAGVGLLNRKSIICVWNIWQPSSPQKVLICDSEVICCCFSPNKTTLVFAGTVDGSLLMWDLREDSRMHPRMAISETDWTFRVPTFST</sequence>
<gene>
    <name evidence="2" type="primary">Wdr60_1</name>
    <name evidence="2" type="ORF">RHIAFR_R11496</name>
</gene>
<organism evidence="2 3">
    <name type="scientific">Smutsornis africanus</name>
    <name type="common">Double-banded courser</name>
    <name type="synonym">Rhinoptilus africanus</name>
    <dbReference type="NCBI Taxonomy" id="240209"/>
    <lineage>
        <taxon>Eukaryota</taxon>
        <taxon>Metazoa</taxon>
        <taxon>Chordata</taxon>
        <taxon>Craniata</taxon>
        <taxon>Vertebrata</taxon>
        <taxon>Euteleostomi</taxon>
        <taxon>Archelosauria</taxon>
        <taxon>Archosauria</taxon>
        <taxon>Dinosauria</taxon>
        <taxon>Saurischia</taxon>
        <taxon>Theropoda</taxon>
        <taxon>Coelurosauria</taxon>
        <taxon>Aves</taxon>
        <taxon>Neognathae</taxon>
        <taxon>Neoaves</taxon>
        <taxon>Charadriiformes</taxon>
        <taxon>Glareolidae</taxon>
        <taxon>Rhinoptilus</taxon>
    </lineage>
</organism>
<evidence type="ECO:0000313" key="2">
    <source>
        <dbReference type="EMBL" id="NXN44729.1"/>
    </source>
</evidence>
<dbReference type="InterPro" id="IPR001680">
    <property type="entry name" value="WD40_rpt"/>
</dbReference>
<dbReference type="SMART" id="SM00320">
    <property type="entry name" value="WD40"/>
    <property type="match status" value="1"/>
</dbReference>
<feature type="compositionally biased region" description="Basic and acidic residues" evidence="1">
    <location>
        <begin position="27"/>
        <end position="122"/>
    </location>
</feature>
<feature type="non-terminal residue" evidence="2">
    <location>
        <position position="717"/>
    </location>
</feature>
<dbReference type="InterPro" id="IPR036322">
    <property type="entry name" value="WD40_repeat_dom_sf"/>
</dbReference>
<feature type="compositionally biased region" description="Acidic residues" evidence="1">
    <location>
        <begin position="345"/>
        <end position="370"/>
    </location>
</feature>
<feature type="compositionally biased region" description="Basic and acidic residues" evidence="1">
    <location>
        <begin position="1"/>
        <end position="14"/>
    </location>
</feature>
<dbReference type="GO" id="GO:0045503">
    <property type="term" value="F:dynein light chain binding"/>
    <property type="evidence" value="ECO:0007669"/>
    <property type="project" value="InterPro"/>
</dbReference>
<evidence type="ECO:0000256" key="1">
    <source>
        <dbReference type="SAM" id="MobiDB-lite"/>
    </source>
</evidence>
<dbReference type="EMBL" id="VXBO01011364">
    <property type="protein sequence ID" value="NXN44729.1"/>
    <property type="molecule type" value="Genomic_DNA"/>
</dbReference>
<feature type="non-terminal residue" evidence="2">
    <location>
        <position position="1"/>
    </location>
</feature>
<dbReference type="InterPro" id="IPR015943">
    <property type="entry name" value="WD40/YVTN_repeat-like_dom_sf"/>
</dbReference>
<dbReference type="GO" id="GO:0005868">
    <property type="term" value="C:cytoplasmic dynein complex"/>
    <property type="evidence" value="ECO:0007669"/>
    <property type="project" value="InterPro"/>
</dbReference>
<dbReference type="GO" id="GO:0045504">
    <property type="term" value="F:dynein heavy chain binding"/>
    <property type="evidence" value="ECO:0007669"/>
    <property type="project" value="InterPro"/>
</dbReference>
<dbReference type="InterPro" id="IPR042505">
    <property type="entry name" value="DYNC2I1"/>
</dbReference>
<reference evidence="2 3" key="1">
    <citation type="submission" date="2019-09" db="EMBL/GenBank/DDBJ databases">
        <title>Bird 10,000 Genomes (B10K) Project - Family phase.</title>
        <authorList>
            <person name="Zhang G."/>
        </authorList>
    </citation>
    <scope>NUCLEOTIDE SEQUENCE [LARGE SCALE GENOMIC DNA]</scope>
    <source>
        <strain evidence="2">B10K-DU-002-36</strain>
        <tissue evidence="2">Muscle</tissue>
    </source>
</reference>
<feature type="compositionally biased region" description="Polar residues" evidence="1">
    <location>
        <begin position="331"/>
        <end position="343"/>
    </location>
</feature>
<dbReference type="PANTHER" id="PTHR16022:SF0">
    <property type="entry name" value="CYTOPLASMIC DYNEIN 2 INTERMEDIATE CHAIN 1"/>
    <property type="match status" value="1"/>
</dbReference>
<comment type="caution">
    <text evidence="2">The sequence shown here is derived from an EMBL/GenBank/DDBJ whole genome shotgun (WGS) entry which is preliminary data.</text>
</comment>
<feature type="region of interest" description="Disordered" evidence="1">
    <location>
        <begin position="1"/>
        <end position="373"/>
    </location>
</feature>
<protein>
    <submittedName>
        <fullName evidence="2">WDR60 protein</fullName>
    </submittedName>
</protein>
<proteinExistence type="predicted"/>
<dbReference type="PANTHER" id="PTHR16022">
    <property type="entry name" value="WD REPEAT DOMAIN 60"/>
    <property type="match status" value="1"/>
</dbReference>
<name>A0A7L1J5D4_SMUAF</name>
<dbReference type="GO" id="GO:0005929">
    <property type="term" value="C:cilium"/>
    <property type="evidence" value="ECO:0007669"/>
    <property type="project" value="GOC"/>
</dbReference>
<feature type="compositionally biased region" description="Basic and acidic residues" evidence="1">
    <location>
        <begin position="193"/>
        <end position="330"/>
    </location>
</feature>